<dbReference type="CDD" id="cd19079">
    <property type="entry name" value="AKR_EcYajO-like"/>
    <property type="match status" value="1"/>
</dbReference>
<reference evidence="3 4" key="1">
    <citation type="submission" date="2019-12" db="EMBL/GenBank/DDBJ databases">
        <authorList>
            <person name="Lee S.D."/>
        </authorList>
    </citation>
    <scope>NUCLEOTIDE SEQUENCE [LARGE SCALE GENOMIC DNA]</scope>
    <source>
        <strain evidence="3 4">SAP-6</strain>
    </source>
</reference>
<gene>
    <name evidence="3" type="ORF">GRH90_14570</name>
</gene>
<accession>A0A845SL44</accession>
<dbReference type="FunFam" id="3.20.20.100:FF:000004">
    <property type="entry name" value="Oxidoreductase, aldo/keto reductase"/>
    <property type="match status" value="1"/>
</dbReference>
<sequence length="328" mass="36550">MKMVKLGRSGLDVSALCLGCMTYARPEKSGYAWTLDERQSRPFIQKALELGVNFFDTANAYAKGDSEEILGRALRDFARREDVVITSKVFNPMRQGPNSKGLSRKCIMTEIDASLKRLNTDYIDLYQIHRWDYDTPLEETLEALHDLVKMGKVRYLGASSMFAWQFCKALHVARENGWTPFIAMQNHLNLLYREEEREMMGLCQAEGVGVTPWSPLARGRLTRPWQRTTATDRGANDAYASFLYTATEQADRAVIEAVTAVAAGRGVPQAQVALAWLFTKPAVASPIIGATSFQHLEDAAGATEITLTPDEIASLEAPYIPHAIVEHT</sequence>
<dbReference type="AlphaFoldDB" id="A0A845SL44"/>
<organism evidence="3 4">
    <name type="scientific">Acerihabitans arboris</name>
    <dbReference type="NCBI Taxonomy" id="2691583"/>
    <lineage>
        <taxon>Bacteria</taxon>
        <taxon>Pseudomonadati</taxon>
        <taxon>Pseudomonadota</taxon>
        <taxon>Gammaproteobacteria</taxon>
        <taxon>Enterobacterales</taxon>
        <taxon>Pectobacteriaceae</taxon>
        <taxon>Acerihabitans</taxon>
    </lineage>
</organism>
<dbReference type="EMBL" id="WUBS01000010">
    <property type="protein sequence ID" value="NDL63967.1"/>
    <property type="molecule type" value="Genomic_DNA"/>
</dbReference>
<feature type="domain" description="NADP-dependent oxidoreductase" evidence="2">
    <location>
        <begin position="16"/>
        <end position="317"/>
    </location>
</feature>
<dbReference type="GO" id="GO:0005829">
    <property type="term" value="C:cytosol"/>
    <property type="evidence" value="ECO:0007669"/>
    <property type="project" value="TreeGrafter"/>
</dbReference>
<dbReference type="PANTHER" id="PTHR43364">
    <property type="entry name" value="NADH-SPECIFIC METHYLGLYOXAL REDUCTASE-RELATED"/>
    <property type="match status" value="1"/>
</dbReference>
<dbReference type="InterPro" id="IPR023210">
    <property type="entry name" value="NADP_OxRdtase_dom"/>
</dbReference>
<name>A0A845SL44_9GAMM</name>
<dbReference type="InterPro" id="IPR050523">
    <property type="entry name" value="AKR_Detox_Biosynth"/>
</dbReference>
<keyword evidence="1" id="KW-0560">Oxidoreductase</keyword>
<evidence type="ECO:0000313" key="4">
    <source>
        <dbReference type="Proteomes" id="UP000461443"/>
    </source>
</evidence>
<evidence type="ECO:0000313" key="3">
    <source>
        <dbReference type="EMBL" id="NDL63967.1"/>
    </source>
</evidence>
<dbReference type="Proteomes" id="UP000461443">
    <property type="component" value="Unassembled WGS sequence"/>
</dbReference>
<dbReference type="Pfam" id="PF00248">
    <property type="entry name" value="Aldo_ket_red"/>
    <property type="match status" value="1"/>
</dbReference>
<evidence type="ECO:0000256" key="1">
    <source>
        <dbReference type="ARBA" id="ARBA00023002"/>
    </source>
</evidence>
<protein>
    <submittedName>
        <fullName evidence="3">Aldo/keto reductase</fullName>
    </submittedName>
</protein>
<dbReference type="SUPFAM" id="SSF51430">
    <property type="entry name" value="NAD(P)-linked oxidoreductase"/>
    <property type="match status" value="1"/>
</dbReference>
<dbReference type="InterPro" id="IPR020471">
    <property type="entry name" value="AKR"/>
</dbReference>
<dbReference type="PRINTS" id="PR00069">
    <property type="entry name" value="ALDKETRDTASE"/>
</dbReference>
<reference evidence="3 4" key="2">
    <citation type="submission" date="2020-02" db="EMBL/GenBank/DDBJ databases">
        <title>The new genus of Enterobacteriales.</title>
        <authorList>
            <person name="Kim I.S."/>
        </authorList>
    </citation>
    <scope>NUCLEOTIDE SEQUENCE [LARGE SCALE GENOMIC DNA]</scope>
    <source>
        <strain evidence="3 4">SAP-6</strain>
    </source>
</reference>
<comment type="caution">
    <text evidence="3">The sequence shown here is derived from an EMBL/GenBank/DDBJ whole genome shotgun (WGS) entry which is preliminary data.</text>
</comment>
<dbReference type="RefSeq" id="WP_162366690.1">
    <property type="nucleotide sequence ID" value="NZ_WUBS01000010.1"/>
</dbReference>
<keyword evidence="4" id="KW-1185">Reference proteome</keyword>
<dbReference type="PANTHER" id="PTHR43364:SF4">
    <property type="entry name" value="NAD(P)-LINKED OXIDOREDUCTASE SUPERFAMILY PROTEIN"/>
    <property type="match status" value="1"/>
</dbReference>
<dbReference type="Gene3D" id="3.20.20.100">
    <property type="entry name" value="NADP-dependent oxidoreductase domain"/>
    <property type="match status" value="1"/>
</dbReference>
<dbReference type="GO" id="GO:0016491">
    <property type="term" value="F:oxidoreductase activity"/>
    <property type="evidence" value="ECO:0007669"/>
    <property type="project" value="UniProtKB-KW"/>
</dbReference>
<dbReference type="InterPro" id="IPR036812">
    <property type="entry name" value="NAD(P)_OxRdtase_dom_sf"/>
</dbReference>
<proteinExistence type="predicted"/>
<evidence type="ECO:0000259" key="2">
    <source>
        <dbReference type="Pfam" id="PF00248"/>
    </source>
</evidence>